<keyword evidence="5" id="KW-0539">Nucleus</keyword>
<dbReference type="GO" id="GO:0000124">
    <property type="term" value="C:SAGA complex"/>
    <property type="evidence" value="ECO:0007669"/>
    <property type="project" value="UniProtKB-ARBA"/>
</dbReference>
<name>A0A433UD53_ELYCH</name>
<dbReference type="EMBL" id="RQTK01000006">
    <property type="protein sequence ID" value="RUS91771.1"/>
    <property type="molecule type" value="Genomic_DNA"/>
</dbReference>
<dbReference type="GO" id="GO:0005634">
    <property type="term" value="C:nucleus"/>
    <property type="evidence" value="ECO:0007669"/>
    <property type="project" value="UniProtKB-SubCell"/>
</dbReference>
<reference evidence="7 8" key="1">
    <citation type="submission" date="2019-01" db="EMBL/GenBank/DDBJ databases">
        <title>A draft genome assembly of the solar-powered sea slug Elysia chlorotica.</title>
        <authorList>
            <person name="Cai H."/>
            <person name="Li Q."/>
            <person name="Fang X."/>
            <person name="Li J."/>
            <person name="Curtis N.E."/>
            <person name="Altenburger A."/>
            <person name="Shibata T."/>
            <person name="Feng M."/>
            <person name="Maeda T."/>
            <person name="Schwartz J.A."/>
            <person name="Shigenobu S."/>
            <person name="Lundholm N."/>
            <person name="Nishiyama T."/>
            <person name="Yang H."/>
            <person name="Hasebe M."/>
            <person name="Li S."/>
            <person name="Pierce S.K."/>
            <person name="Wang J."/>
        </authorList>
    </citation>
    <scope>NUCLEOTIDE SEQUENCE [LARGE SCALE GENOMIC DNA]</scope>
    <source>
        <strain evidence="7">EC2010</strain>
        <tissue evidence="7">Whole organism of an adult</tissue>
    </source>
</reference>
<dbReference type="Pfam" id="PF12767">
    <property type="entry name" value="SAGA-Tad1"/>
    <property type="match status" value="1"/>
</dbReference>
<dbReference type="AlphaFoldDB" id="A0A433UD53"/>
<dbReference type="OrthoDB" id="10264870at2759"/>
<feature type="compositionally biased region" description="Low complexity" evidence="6">
    <location>
        <begin position="74"/>
        <end position="87"/>
    </location>
</feature>
<comment type="subcellular location">
    <subcellularLocation>
        <location evidence="1">Nucleus</location>
    </subcellularLocation>
</comment>
<feature type="compositionally biased region" description="Basic residues" evidence="6">
    <location>
        <begin position="88"/>
        <end position="97"/>
    </location>
</feature>
<dbReference type="CDD" id="cd22934">
    <property type="entry name" value="HFD_TADA1"/>
    <property type="match status" value="1"/>
</dbReference>
<feature type="region of interest" description="Disordered" evidence="6">
    <location>
        <begin position="74"/>
        <end position="101"/>
    </location>
</feature>
<evidence type="ECO:0000256" key="2">
    <source>
        <dbReference type="ARBA" id="ARBA00010314"/>
    </source>
</evidence>
<evidence type="ECO:0000313" key="7">
    <source>
        <dbReference type="EMBL" id="RUS91771.1"/>
    </source>
</evidence>
<protein>
    <submittedName>
        <fullName evidence="7">Uncharacterized protein</fullName>
    </submittedName>
</protein>
<dbReference type="PANTHER" id="PTHR21277">
    <property type="entry name" value="TRANSCRIPTIONAL ADAPTER 1"/>
    <property type="match status" value="1"/>
</dbReference>
<keyword evidence="3" id="KW-0805">Transcription regulation</keyword>
<keyword evidence="4" id="KW-0804">Transcription</keyword>
<proteinExistence type="inferred from homology"/>
<evidence type="ECO:0000256" key="3">
    <source>
        <dbReference type="ARBA" id="ARBA00023015"/>
    </source>
</evidence>
<dbReference type="Proteomes" id="UP000271974">
    <property type="component" value="Unassembled WGS sequence"/>
</dbReference>
<keyword evidence="8" id="KW-1185">Reference proteome</keyword>
<comment type="caution">
    <text evidence="7">The sequence shown here is derived from an EMBL/GenBank/DDBJ whole genome shotgun (WGS) entry which is preliminary data.</text>
</comment>
<dbReference type="GO" id="GO:0003713">
    <property type="term" value="F:transcription coactivator activity"/>
    <property type="evidence" value="ECO:0007669"/>
    <property type="project" value="TreeGrafter"/>
</dbReference>
<evidence type="ECO:0000313" key="8">
    <source>
        <dbReference type="Proteomes" id="UP000271974"/>
    </source>
</evidence>
<dbReference type="GO" id="GO:0006357">
    <property type="term" value="P:regulation of transcription by RNA polymerase II"/>
    <property type="evidence" value="ECO:0007669"/>
    <property type="project" value="TreeGrafter"/>
</dbReference>
<evidence type="ECO:0000256" key="5">
    <source>
        <dbReference type="ARBA" id="ARBA00023242"/>
    </source>
</evidence>
<dbReference type="InterPro" id="IPR024738">
    <property type="entry name" value="Hfi1/Tada1"/>
</dbReference>
<gene>
    <name evidence="7" type="ORF">EGW08_000479</name>
</gene>
<comment type="similarity">
    <text evidence="2">Belongs to the TADA1 family.</text>
</comment>
<sequence length="340" mass="37499">MASSSELNIARKNLADALGDSMSLYLQNLNSWFRRKLNKEEFDYQARNLMQSDTVHLHNEFLLALMAKCSLTSSSSSLKESGSSKMSKPGKVKRRPPGGRANLQQRFVPASILDHVPQITGKALEEGACPTPLGFVSREGLMPDLAMVHGRMLVCAWETGLADVQDTAVKLLMAAIETQLKNILTHVVKQRRGYHLRENKFVYAVGIGVRNPYALALRDVSAPAGDSAPTVVTSGYAHAPSLRPSLQVGEDLAVEQEALGADFCADHLGPISLYDLNDTLQLYKNSIASHSVYAPALERVLHSKWHPSLEELAQEEIHWQETRLKHKLAGRQLQGSEEIV</sequence>
<evidence type="ECO:0000256" key="1">
    <source>
        <dbReference type="ARBA" id="ARBA00004123"/>
    </source>
</evidence>
<evidence type="ECO:0000256" key="6">
    <source>
        <dbReference type="SAM" id="MobiDB-lite"/>
    </source>
</evidence>
<accession>A0A433UD53</accession>
<dbReference type="PANTHER" id="PTHR21277:SF5">
    <property type="entry name" value="TRANSCRIPTIONAL ADAPTER 1"/>
    <property type="match status" value="1"/>
</dbReference>
<dbReference type="STRING" id="188477.A0A433UD53"/>
<organism evidence="7 8">
    <name type="scientific">Elysia chlorotica</name>
    <name type="common">Eastern emerald elysia</name>
    <name type="synonym">Sea slug</name>
    <dbReference type="NCBI Taxonomy" id="188477"/>
    <lineage>
        <taxon>Eukaryota</taxon>
        <taxon>Metazoa</taxon>
        <taxon>Spiralia</taxon>
        <taxon>Lophotrochozoa</taxon>
        <taxon>Mollusca</taxon>
        <taxon>Gastropoda</taxon>
        <taxon>Heterobranchia</taxon>
        <taxon>Euthyneura</taxon>
        <taxon>Panpulmonata</taxon>
        <taxon>Sacoglossa</taxon>
        <taxon>Placobranchoidea</taxon>
        <taxon>Plakobranchidae</taxon>
        <taxon>Elysia</taxon>
    </lineage>
</organism>
<evidence type="ECO:0000256" key="4">
    <source>
        <dbReference type="ARBA" id="ARBA00023163"/>
    </source>
</evidence>